<evidence type="ECO:0000313" key="3">
    <source>
        <dbReference type="EMBL" id="KKM87382.1"/>
    </source>
</evidence>
<feature type="transmembrane region" description="Helical" evidence="2">
    <location>
        <begin position="54"/>
        <end position="78"/>
    </location>
</feature>
<keyword evidence="2" id="KW-1133">Transmembrane helix</keyword>
<evidence type="ECO:0000256" key="2">
    <source>
        <dbReference type="SAM" id="Phobius"/>
    </source>
</evidence>
<proteinExistence type="predicted"/>
<keyword evidence="1" id="KW-0175">Coiled coil</keyword>
<dbReference type="EMBL" id="LAZR01007108">
    <property type="protein sequence ID" value="KKM87382.1"/>
    <property type="molecule type" value="Genomic_DNA"/>
</dbReference>
<comment type="caution">
    <text evidence="3">The sequence shown here is derived from an EMBL/GenBank/DDBJ whole genome shotgun (WGS) entry which is preliminary data.</text>
</comment>
<feature type="non-terminal residue" evidence="3">
    <location>
        <position position="1"/>
    </location>
</feature>
<sequence length="400" mass="43018">KKHGETAVSVAQGILEAVKSIREAWESVVGAVRSVGQTITSVLGKSGVKALTSLLIKVTALAAVLGPVMLALSGISFVISRVLIPAVFLLGKTLMRAFTPWLPIIMLASALISKFMDKAGEKSSELERSISKHQAGIQRRVELTAWQAKQSMGESMDATKMHAVSSYEAIANQAVVSAGVATSAWTEGATKAGSAWAQLSQQEIQAAEEHTGVMGFLAGSIDQMAKSAIWLYELLGGTTAKVAQQRKETSLLAAEYQRLGDKVSTYATGRATFMETMLELGRETAELAGIETRKRETEKKEELAALKAEVTRKREAKQAATTKGFLASLERSLVTKRREKQTINVKNTMCVDGKEVATAVTRHTAEVHERAGFKKVPWQRRAAMEFGAIDLAPAKASGTV</sequence>
<dbReference type="AlphaFoldDB" id="A0A0F9P1N6"/>
<protein>
    <submittedName>
        <fullName evidence="3">Uncharacterized protein</fullName>
    </submittedName>
</protein>
<keyword evidence="2" id="KW-0472">Membrane</keyword>
<reference evidence="3" key="1">
    <citation type="journal article" date="2015" name="Nature">
        <title>Complex archaea that bridge the gap between prokaryotes and eukaryotes.</title>
        <authorList>
            <person name="Spang A."/>
            <person name="Saw J.H."/>
            <person name="Jorgensen S.L."/>
            <person name="Zaremba-Niedzwiedzka K."/>
            <person name="Martijn J."/>
            <person name="Lind A.E."/>
            <person name="van Eijk R."/>
            <person name="Schleper C."/>
            <person name="Guy L."/>
            <person name="Ettema T.J."/>
        </authorList>
    </citation>
    <scope>NUCLEOTIDE SEQUENCE</scope>
</reference>
<keyword evidence="2" id="KW-0812">Transmembrane</keyword>
<gene>
    <name evidence="3" type="ORF">LCGC14_1269510</name>
</gene>
<organism evidence="3">
    <name type="scientific">marine sediment metagenome</name>
    <dbReference type="NCBI Taxonomy" id="412755"/>
    <lineage>
        <taxon>unclassified sequences</taxon>
        <taxon>metagenomes</taxon>
        <taxon>ecological metagenomes</taxon>
    </lineage>
</organism>
<name>A0A0F9P1N6_9ZZZZ</name>
<feature type="coiled-coil region" evidence="1">
    <location>
        <begin position="293"/>
        <end position="323"/>
    </location>
</feature>
<evidence type="ECO:0000256" key="1">
    <source>
        <dbReference type="SAM" id="Coils"/>
    </source>
</evidence>
<accession>A0A0F9P1N6</accession>